<dbReference type="AlphaFoldDB" id="A0AAV4TKM7"/>
<protein>
    <submittedName>
        <fullName evidence="1">Uncharacterized protein</fullName>
    </submittedName>
</protein>
<sequence length="98" mass="11225">MPSPTRPVLKIVLQNGSMTENFYESIQYCSTSLYLLQYKNVWAAIFRKLLKQSINNFSSKNLKTVTEQPDGFHFGHSATKKLDETAPCKYVSFVDRAL</sequence>
<proteinExistence type="predicted"/>
<gene>
    <name evidence="1" type="ORF">CEXT_565311</name>
</gene>
<evidence type="ECO:0000313" key="2">
    <source>
        <dbReference type="Proteomes" id="UP001054945"/>
    </source>
</evidence>
<name>A0AAV4TKM7_CAEEX</name>
<dbReference type="Proteomes" id="UP001054945">
    <property type="component" value="Unassembled WGS sequence"/>
</dbReference>
<evidence type="ECO:0000313" key="1">
    <source>
        <dbReference type="EMBL" id="GIY47168.1"/>
    </source>
</evidence>
<organism evidence="1 2">
    <name type="scientific">Caerostris extrusa</name>
    <name type="common">Bark spider</name>
    <name type="synonym">Caerostris bankana</name>
    <dbReference type="NCBI Taxonomy" id="172846"/>
    <lineage>
        <taxon>Eukaryota</taxon>
        <taxon>Metazoa</taxon>
        <taxon>Ecdysozoa</taxon>
        <taxon>Arthropoda</taxon>
        <taxon>Chelicerata</taxon>
        <taxon>Arachnida</taxon>
        <taxon>Araneae</taxon>
        <taxon>Araneomorphae</taxon>
        <taxon>Entelegynae</taxon>
        <taxon>Araneoidea</taxon>
        <taxon>Araneidae</taxon>
        <taxon>Caerostris</taxon>
    </lineage>
</organism>
<reference evidence="1 2" key="1">
    <citation type="submission" date="2021-06" db="EMBL/GenBank/DDBJ databases">
        <title>Caerostris extrusa draft genome.</title>
        <authorList>
            <person name="Kono N."/>
            <person name="Arakawa K."/>
        </authorList>
    </citation>
    <scope>NUCLEOTIDE SEQUENCE [LARGE SCALE GENOMIC DNA]</scope>
</reference>
<dbReference type="EMBL" id="BPLR01011530">
    <property type="protein sequence ID" value="GIY47168.1"/>
    <property type="molecule type" value="Genomic_DNA"/>
</dbReference>
<comment type="caution">
    <text evidence="1">The sequence shown here is derived from an EMBL/GenBank/DDBJ whole genome shotgun (WGS) entry which is preliminary data.</text>
</comment>
<keyword evidence="2" id="KW-1185">Reference proteome</keyword>
<accession>A0AAV4TKM7</accession>